<dbReference type="Gene3D" id="1.10.530.10">
    <property type="match status" value="1"/>
</dbReference>
<keyword evidence="4" id="KW-1185">Reference proteome</keyword>
<dbReference type="SUPFAM" id="SSF53955">
    <property type="entry name" value="Lysozyme-like"/>
    <property type="match status" value="1"/>
</dbReference>
<dbReference type="Gene3D" id="1.10.101.10">
    <property type="entry name" value="PGBD-like superfamily/PGBD"/>
    <property type="match status" value="1"/>
</dbReference>
<accession>A0A7X0NIE3</accession>
<organism evidence="3 4">
    <name type="scientific">Thalassotalea piscium</name>
    <dbReference type="NCBI Taxonomy" id="1230533"/>
    <lineage>
        <taxon>Bacteria</taxon>
        <taxon>Pseudomonadati</taxon>
        <taxon>Pseudomonadota</taxon>
        <taxon>Gammaproteobacteria</taxon>
        <taxon>Alteromonadales</taxon>
        <taxon>Colwelliaceae</taxon>
        <taxon>Thalassotalea</taxon>
    </lineage>
</organism>
<dbReference type="CDD" id="cd13399">
    <property type="entry name" value="Slt35-like"/>
    <property type="match status" value="1"/>
</dbReference>
<feature type="domain" description="Transglycosylase SLT" evidence="2">
    <location>
        <begin position="37"/>
        <end position="328"/>
    </location>
</feature>
<evidence type="ECO:0000259" key="1">
    <source>
        <dbReference type="Pfam" id="PF01471"/>
    </source>
</evidence>
<dbReference type="NCBIfam" id="TIGR02283">
    <property type="entry name" value="MltB_2"/>
    <property type="match status" value="1"/>
</dbReference>
<dbReference type="InterPro" id="IPR023346">
    <property type="entry name" value="Lysozyme-like_dom_sf"/>
</dbReference>
<evidence type="ECO:0000313" key="3">
    <source>
        <dbReference type="EMBL" id="MBB6543994.1"/>
    </source>
</evidence>
<dbReference type="RefSeq" id="WP_184424762.1">
    <property type="nucleotide sequence ID" value="NZ_AP027362.1"/>
</dbReference>
<dbReference type="Gene3D" id="1.10.8.350">
    <property type="entry name" value="Bacterial muramidase"/>
    <property type="match status" value="1"/>
</dbReference>
<protein>
    <submittedName>
        <fullName evidence="3">Membrane-bound lytic murein transglycosylase B</fullName>
    </submittedName>
</protein>
<sequence>MQYFHFPSVNIRSISQIIKASLISLGILSLNVSASNFEQCQVSFKESASELGYSDYITNDVINALSPIKRVKQLDNNQAEFSETFAEYINKRVTDYRVREGKKKLNQHKELLKELTKKYGIPAQYLVAFWGLETNYGGYKGKISVLNAIATLACDKRRSRYFTGELFKLFDLIDSKRVAVEQLKGSWAGAMGHMQFMPTALKAYGLDGDNDGRVDVWESEADALTSAANYLHQIGWHTNQRWGREVKLPENFDYTQVEQDKFYPLNNFKNLGITTVYQQPLANYKINAELFLPAGHHGPAFLVYPNFKVIMKWNLSKNYATAVGLLSDRLVGAKKQTYDPLDKKQRYTREQLKLLQAKLQSLGYKTGKPDGILGPNSRKAIRSFQLANQLVADAYPSLAVFNAVELDKTAIN</sequence>
<dbReference type="InterPro" id="IPR043426">
    <property type="entry name" value="MltB-like"/>
</dbReference>
<gene>
    <name evidence="3" type="ORF">HNQ55_002518</name>
</gene>
<dbReference type="GO" id="GO:0009253">
    <property type="term" value="P:peptidoglycan catabolic process"/>
    <property type="evidence" value="ECO:0007669"/>
    <property type="project" value="TreeGrafter"/>
</dbReference>
<proteinExistence type="predicted"/>
<dbReference type="SUPFAM" id="SSF47090">
    <property type="entry name" value="PGBD-like"/>
    <property type="match status" value="1"/>
</dbReference>
<dbReference type="InterPro" id="IPR011970">
    <property type="entry name" value="MltB_2"/>
</dbReference>
<name>A0A7X0NIE3_9GAMM</name>
<dbReference type="InterPro" id="IPR002477">
    <property type="entry name" value="Peptidoglycan-bd-like"/>
</dbReference>
<feature type="domain" description="Peptidoglycan binding-like" evidence="1">
    <location>
        <begin position="349"/>
        <end position="402"/>
    </location>
</feature>
<evidence type="ECO:0000259" key="2">
    <source>
        <dbReference type="Pfam" id="PF13406"/>
    </source>
</evidence>
<dbReference type="Proteomes" id="UP000537141">
    <property type="component" value="Unassembled WGS sequence"/>
</dbReference>
<dbReference type="PANTHER" id="PTHR30163">
    <property type="entry name" value="MEMBRANE-BOUND LYTIC MUREIN TRANSGLYCOSYLASE B"/>
    <property type="match status" value="1"/>
</dbReference>
<dbReference type="Pfam" id="PF01471">
    <property type="entry name" value="PG_binding_1"/>
    <property type="match status" value="1"/>
</dbReference>
<dbReference type="EMBL" id="JACHHU010000022">
    <property type="protein sequence ID" value="MBB6543994.1"/>
    <property type="molecule type" value="Genomic_DNA"/>
</dbReference>
<comment type="caution">
    <text evidence="3">The sequence shown here is derived from an EMBL/GenBank/DDBJ whole genome shotgun (WGS) entry which is preliminary data.</text>
</comment>
<dbReference type="InterPro" id="IPR036365">
    <property type="entry name" value="PGBD-like_sf"/>
</dbReference>
<reference evidence="3 4" key="1">
    <citation type="submission" date="2020-08" db="EMBL/GenBank/DDBJ databases">
        <title>Genomic Encyclopedia of Type Strains, Phase IV (KMG-IV): sequencing the most valuable type-strain genomes for metagenomic binning, comparative biology and taxonomic classification.</title>
        <authorList>
            <person name="Goeker M."/>
        </authorList>
    </citation>
    <scope>NUCLEOTIDE SEQUENCE [LARGE SCALE GENOMIC DNA]</scope>
    <source>
        <strain evidence="3 4">DSM 26287</strain>
    </source>
</reference>
<dbReference type="Pfam" id="PF13406">
    <property type="entry name" value="SLT_2"/>
    <property type="match status" value="1"/>
</dbReference>
<dbReference type="PANTHER" id="PTHR30163:SF8">
    <property type="entry name" value="LYTIC MUREIN TRANSGLYCOSYLASE"/>
    <property type="match status" value="1"/>
</dbReference>
<dbReference type="GO" id="GO:0008933">
    <property type="term" value="F:peptidoglycan lytic transglycosylase activity"/>
    <property type="evidence" value="ECO:0007669"/>
    <property type="project" value="TreeGrafter"/>
</dbReference>
<evidence type="ECO:0000313" key="4">
    <source>
        <dbReference type="Proteomes" id="UP000537141"/>
    </source>
</evidence>
<dbReference type="AlphaFoldDB" id="A0A7X0NIE3"/>
<dbReference type="InterPro" id="IPR031304">
    <property type="entry name" value="SLT_2"/>
</dbReference>
<dbReference type="InterPro" id="IPR036366">
    <property type="entry name" value="PGBDSf"/>
</dbReference>